<dbReference type="PATRIC" id="fig|629263.4.peg.5275"/>
<feature type="non-terminal residue" evidence="1">
    <location>
        <position position="1"/>
    </location>
</feature>
<accession>F3GIJ6</accession>
<organism evidence="1 2">
    <name type="scientific">Pseudomonas syringae pv. pisi str. 1704B</name>
    <dbReference type="NCBI Taxonomy" id="629263"/>
    <lineage>
        <taxon>Bacteria</taxon>
        <taxon>Pseudomonadati</taxon>
        <taxon>Pseudomonadota</taxon>
        <taxon>Gammaproteobacteria</taxon>
        <taxon>Pseudomonadales</taxon>
        <taxon>Pseudomonadaceae</taxon>
        <taxon>Pseudomonas</taxon>
        <taxon>Pseudomonas syringae</taxon>
    </lineage>
</organism>
<name>F3GIJ6_PSESJ</name>
<keyword evidence="2" id="KW-1185">Reference proteome</keyword>
<protein>
    <submittedName>
        <fullName evidence="1">Uncharacterized protein</fullName>
    </submittedName>
</protein>
<dbReference type="EMBL" id="AEAI01001846">
    <property type="protein sequence ID" value="EGH46899.1"/>
    <property type="molecule type" value="Genomic_DNA"/>
</dbReference>
<sequence length="73" mass="8809">RLMLLLLEQEPTGETDELLYWFSRLSRDKRFARERLERREYFTREHRVSLRSFALLAAKDEQAEHSESTVHAS</sequence>
<comment type="caution">
    <text evidence="1">The sequence shown here is derived from an EMBL/GenBank/DDBJ whole genome shotgun (WGS) entry which is preliminary data.</text>
</comment>
<dbReference type="BioCyc" id="PSYR629263:G11X0-6034-MONOMER"/>
<reference evidence="1 2" key="1">
    <citation type="journal article" date="2011" name="PLoS Pathog.">
        <title>Dynamic evolution of pathogenicity revealed by sequencing and comparative genomics of 19 Pseudomonas syringae isolates.</title>
        <authorList>
            <person name="Baltrus D.A."/>
            <person name="Nishimura M.T."/>
            <person name="Romanchuk A."/>
            <person name="Chang J.H."/>
            <person name="Mukhtar M.S."/>
            <person name="Cherkis K."/>
            <person name="Roach J."/>
            <person name="Grant S.R."/>
            <person name="Jones C.D."/>
            <person name="Dangl J.L."/>
        </authorList>
    </citation>
    <scope>NUCLEOTIDE SEQUENCE [LARGE SCALE GENOMIC DNA]</scope>
    <source>
        <strain evidence="1 2">1704B</strain>
    </source>
</reference>
<gene>
    <name evidence="1" type="ORF">PSYPI_33263</name>
</gene>
<dbReference type="Proteomes" id="UP000004986">
    <property type="component" value="Unassembled WGS sequence"/>
</dbReference>
<evidence type="ECO:0000313" key="1">
    <source>
        <dbReference type="EMBL" id="EGH46899.1"/>
    </source>
</evidence>
<dbReference type="AlphaFoldDB" id="F3GIJ6"/>
<evidence type="ECO:0000313" key="2">
    <source>
        <dbReference type="Proteomes" id="UP000004986"/>
    </source>
</evidence>
<dbReference type="HOGENOM" id="CLU_2710883_0_0_6"/>
<proteinExistence type="predicted"/>